<keyword evidence="4 5" id="KW-0720">Serine protease</keyword>
<dbReference type="Gene3D" id="3.40.50.200">
    <property type="entry name" value="Peptidase S8/S53 domain"/>
    <property type="match status" value="1"/>
</dbReference>
<feature type="domain" description="Fervidolysin-like N-terminal prodomain" evidence="10">
    <location>
        <begin position="39"/>
        <end position="115"/>
    </location>
</feature>
<name>A0ABU9BQC2_9BURK</name>
<dbReference type="SUPFAM" id="SSF52743">
    <property type="entry name" value="Subtilisin-like"/>
    <property type="match status" value="1"/>
</dbReference>
<protein>
    <submittedName>
        <fullName evidence="11">S8 family serine peptidase</fullName>
    </submittedName>
</protein>
<evidence type="ECO:0000259" key="9">
    <source>
        <dbReference type="Pfam" id="PF00082"/>
    </source>
</evidence>
<dbReference type="PROSITE" id="PS00136">
    <property type="entry name" value="SUBTILASE_ASP"/>
    <property type="match status" value="1"/>
</dbReference>
<feature type="active site" description="Charge relay system" evidence="5">
    <location>
        <position position="166"/>
    </location>
</feature>
<dbReference type="InterPro" id="IPR050131">
    <property type="entry name" value="Peptidase_S8_subtilisin-like"/>
</dbReference>
<feature type="domain" description="Peptidase S8/S53" evidence="9">
    <location>
        <begin position="157"/>
        <end position="423"/>
    </location>
</feature>
<evidence type="ECO:0000259" key="10">
    <source>
        <dbReference type="Pfam" id="PF22148"/>
    </source>
</evidence>
<dbReference type="EMBL" id="JBBUTG010000003">
    <property type="protein sequence ID" value="MEK8030718.1"/>
    <property type="molecule type" value="Genomic_DNA"/>
</dbReference>
<feature type="compositionally biased region" description="Basic and acidic residues" evidence="7">
    <location>
        <begin position="185"/>
        <end position="197"/>
    </location>
</feature>
<dbReference type="RefSeq" id="WP_341425077.1">
    <property type="nucleotide sequence ID" value="NZ_JBBUTG010000003.1"/>
</dbReference>
<dbReference type="Proteomes" id="UP001371218">
    <property type="component" value="Unassembled WGS sequence"/>
</dbReference>
<dbReference type="InterPro" id="IPR023828">
    <property type="entry name" value="Peptidase_S8_Ser-AS"/>
</dbReference>
<dbReference type="PANTHER" id="PTHR43806">
    <property type="entry name" value="PEPTIDASE S8"/>
    <property type="match status" value="1"/>
</dbReference>
<keyword evidence="3 5" id="KW-0378">Hydrolase</keyword>
<comment type="similarity">
    <text evidence="1 5 6">Belongs to the peptidase S8 family.</text>
</comment>
<dbReference type="PROSITE" id="PS51892">
    <property type="entry name" value="SUBTILASE"/>
    <property type="match status" value="1"/>
</dbReference>
<dbReference type="Pfam" id="PF00082">
    <property type="entry name" value="Peptidase_S8"/>
    <property type="match status" value="1"/>
</dbReference>
<sequence length="452" mass="46956">MTSFSSPLSLRPTLSPLHRLSRHLSRSLLGLACLAALAPSAHAKGPKDPYLDGEVLVRLHTTAGLAPLLTKYHLAVVAQSGARPIYRLSVQDGGSVTAKVKALLLEPEVIAAEANVKPQAPEARKNAVWAIGSEVEYREQWAPDAIRLADAHLLSEGAGIRVAVLDTGVDPSHPALAGKLLPGRDFVDGDNDPREEGSTDNGGFGHGTHVAGLVALAAPAAKIMPIRVLDPDGRGDVWKLADALAYALDPDGNPATDDGAHVVNMSLGTLDRTSILDAAMTLAACAIPKPTNDPATDFTDPGYDKDKARCATSQRGAVIIAAAGNDGSRDARQYPAAENVYGLLPIGATAANHRYAAFSNTGSWIDVAAPGDHITSSVPGGQYGTWSGTSMAAPLAAGVAALVRSRSPKLNPVDVTRRLERTGAALCGNVKAVQIDAWAALKNKPAPDLSCL</sequence>
<reference evidence="11 12" key="1">
    <citation type="submission" date="2024-04" db="EMBL/GenBank/DDBJ databases">
        <title>Novel species of the genus Ideonella isolated from streams.</title>
        <authorList>
            <person name="Lu H."/>
        </authorList>
    </citation>
    <scope>NUCLEOTIDE SEQUENCE [LARGE SCALE GENOMIC DNA]</scope>
    <source>
        <strain evidence="11 12">DXS29W</strain>
    </source>
</reference>
<dbReference type="PRINTS" id="PR00723">
    <property type="entry name" value="SUBTILISIN"/>
</dbReference>
<gene>
    <name evidence="11" type="ORF">AACH06_07760</name>
</gene>
<evidence type="ECO:0000256" key="7">
    <source>
        <dbReference type="SAM" id="MobiDB-lite"/>
    </source>
</evidence>
<dbReference type="InterPro" id="IPR054399">
    <property type="entry name" value="Fervidolysin-like_N_prodom"/>
</dbReference>
<evidence type="ECO:0000256" key="3">
    <source>
        <dbReference type="ARBA" id="ARBA00022801"/>
    </source>
</evidence>
<feature type="active site" description="Charge relay system" evidence="5">
    <location>
        <position position="390"/>
    </location>
</feature>
<evidence type="ECO:0000256" key="1">
    <source>
        <dbReference type="ARBA" id="ARBA00011073"/>
    </source>
</evidence>
<dbReference type="PROSITE" id="PS00138">
    <property type="entry name" value="SUBTILASE_SER"/>
    <property type="match status" value="1"/>
</dbReference>
<evidence type="ECO:0000256" key="8">
    <source>
        <dbReference type="SAM" id="SignalP"/>
    </source>
</evidence>
<proteinExistence type="inferred from homology"/>
<dbReference type="Pfam" id="PF22148">
    <property type="entry name" value="Fervidolysin_NPro-like"/>
    <property type="match status" value="1"/>
</dbReference>
<keyword evidence="8" id="KW-0732">Signal</keyword>
<feature type="chain" id="PRO_5047181825" evidence="8">
    <location>
        <begin position="44"/>
        <end position="452"/>
    </location>
</feature>
<evidence type="ECO:0000313" key="12">
    <source>
        <dbReference type="Proteomes" id="UP001371218"/>
    </source>
</evidence>
<feature type="signal peptide" evidence="8">
    <location>
        <begin position="1"/>
        <end position="43"/>
    </location>
</feature>
<accession>A0ABU9BQC2</accession>
<feature type="region of interest" description="Disordered" evidence="7">
    <location>
        <begin position="181"/>
        <end position="205"/>
    </location>
</feature>
<dbReference type="InterPro" id="IPR036852">
    <property type="entry name" value="Peptidase_S8/S53_dom_sf"/>
</dbReference>
<organism evidence="11 12">
    <name type="scientific">Ideonella lacteola</name>
    <dbReference type="NCBI Taxonomy" id="2984193"/>
    <lineage>
        <taxon>Bacteria</taxon>
        <taxon>Pseudomonadati</taxon>
        <taxon>Pseudomonadota</taxon>
        <taxon>Betaproteobacteria</taxon>
        <taxon>Burkholderiales</taxon>
        <taxon>Sphaerotilaceae</taxon>
        <taxon>Ideonella</taxon>
    </lineage>
</organism>
<dbReference type="InterPro" id="IPR023827">
    <property type="entry name" value="Peptidase_S8_Asp-AS"/>
</dbReference>
<evidence type="ECO:0000256" key="6">
    <source>
        <dbReference type="RuleBase" id="RU003355"/>
    </source>
</evidence>
<dbReference type="PANTHER" id="PTHR43806:SF11">
    <property type="entry name" value="CEREVISIN-RELATED"/>
    <property type="match status" value="1"/>
</dbReference>
<evidence type="ECO:0000313" key="11">
    <source>
        <dbReference type="EMBL" id="MEK8030718.1"/>
    </source>
</evidence>
<keyword evidence="12" id="KW-1185">Reference proteome</keyword>
<evidence type="ECO:0000256" key="2">
    <source>
        <dbReference type="ARBA" id="ARBA00022670"/>
    </source>
</evidence>
<dbReference type="InterPro" id="IPR015500">
    <property type="entry name" value="Peptidase_S8_subtilisin-rel"/>
</dbReference>
<keyword evidence="2 5" id="KW-0645">Protease</keyword>
<comment type="caution">
    <text evidence="11">The sequence shown here is derived from an EMBL/GenBank/DDBJ whole genome shotgun (WGS) entry which is preliminary data.</text>
</comment>
<dbReference type="InterPro" id="IPR000209">
    <property type="entry name" value="Peptidase_S8/S53_dom"/>
</dbReference>
<feature type="active site" description="Charge relay system" evidence="5">
    <location>
        <position position="206"/>
    </location>
</feature>
<evidence type="ECO:0000256" key="4">
    <source>
        <dbReference type="ARBA" id="ARBA00022825"/>
    </source>
</evidence>
<evidence type="ECO:0000256" key="5">
    <source>
        <dbReference type="PROSITE-ProRule" id="PRU01240"/>
    </source>
</evidence>